<name>A0A9D4F8G2_DREPO</name>
<gene>
    <name evidence="2" type="ORF">DPMN_144687</name>
</gene>
<sequence length="210" mass="23814">MSIRKRREDDVLSLSDHSEHNSVHYKSDTSNSNDLGSNDEYELTSKSPQRTPLRSVVHKITRNDKDRGMTRWNNEPRIDKNNNGGHEMVSDNIVDLNKLTPETVDKLRAVLGLRKPTSSITSHGMLHSSDSDSYEAEMSDKDSVSDNQNKSKSNVNCSFSNRFENSLFDDFDDEISDDNLWLQAKLKEPELGDPVSELLAKLINDSCTHM</sequence>
<evidence type="ECO:0000313" key="2">
    <source>
        <dbReference type="EMBL" id="KAH3791207.1"/>
    </source>
</evidence>
<evidence type="ECO:0000256" key="1">
    <source>
        <dbReference type="SAM" id="MobiDB-lite"/>
    </source>
</evidence>
<comment type="caution">
    <text evidence="2">The sequence shown here is derived from an EMBL/GenBank/DDBJ whole genome shotgun (WGS) entry which is preliminary data.</text>
</comment>
<reference evidence="2" key="2">
    <citation type="submission" date="2020-11" db="EMBL/GenBank/DDBJ databases">
        <authorList>
            <person name="McCartney M.A."/>
            <person name="Auch B."/>
            <person name="Kono T."/>
            <person name="Mallez S."/>
            <person name="Becker A."/>
            <person name="Gohl D.M."/>
            <person name="Silverstein K.A.T."/>
            <person name="Koren S."/>
            <person name="Bechman K.B."/>
            <person name="Herman A."/>
            <person name="Abrahante J.E."/>
            <person name="Garbe J."/>
        </authorList>
    </citation>
    <scope>NUCLEOTIDE SEQUENCE</scope>
    <source>
        <strain evidence="2">Duluth1</strain>
        <tissue evidence="2">Whole animal</tissue>
    </source>
</reference>
<dbReference type="EMBL" id="JAIWYP010000007">
    <property type="protein sequence ID" value="KAH3791207.1"/>
    <property type="molecule type" value="Genomic_DNA"/>
</dbReference>
<feature type="region of interest" description="Disordered" evidence="1">
    <location>
        <begin position="118"/>
        <end position="156"/>
    </location>
</feature>
<feature type="compositionally biased region" description="Basic and acidic residues" evidence="1">
    <location>
        <begin position="1"/>
        <end position="27"/>
    </location>
</feature>
<protein>
    <submittedName>
        <fullName evidence="2">Uncharacterized protein</fullName>
    </submittedName>
</protein>
<accession>A0A9D4F8G2</accession>
<organism evidence="2 3">
    <name type="scientific">Dreissena polymorpha</name>
    <name type="common">Zebra mussel</name>
    <name type="synonym">Mytilus polymorpha</name>
    <dbReference type="NCBI Taxonomy" id="45954"/>
    <lineage>
        <taxon>Eukaryota</taxon>
        <taxon>Metazoa</taxon>
        <taxon>Spiralia</taxon>
        <taxon>Lophotrochozoa</taxon>
        <taxon>Mollusca</taxon>
        <taxon>Bivalvia</taxon>
        <taxon>Autobranchia</taxon>
        <taxon>Heteroconchia</taxon>
        <taxon>Euheterodonta</taxon>
        <taxon>Imparidentia</taxon>
        <taxon>Neoheterodontei</taxon>
        <taxon>Myida</taxon>
        <taxon>Dreissenoidea</taxon>
        <taxon>Dreissenidae</taxon>
        <taxon>Dreissena</taxon>
    </lineage>
</organism>
<feature type="region of interest" description="Disordered" evidence="1">
    <location>
        <begin position="1"/>
        <end position="86"/>
    </location>
</feature>
<keyword evidence="3" id="KW-1185">Reference proteome</keyword>
<feature type="compositionally biased region" description="Basic and acidic residues" evidence="1">
    <location>
        <begin position="61"/>
        <end position="80"/>
    </location>
</feature>
<reference evidence="2" key="1">
    <citation type="journal article" date="2019" name="bioRxiv">
        <title>The Genome of the Zebra Mussel, Dreissena polymorpha: A Resource for Invasive Species Research.</title>
        <authorList>
            <person name="McCartney M.A."/>
            <person name="Auch B."/>
            <person name="Kono T."/>
            <person name="Mallez S."/>
            <person name="Zhang Y."/>
            <person name="Obille A."/>
            <person name="Becker A."/>
            <person name="Abrahante J.E."/>
            <person name="Garbe J."/>
            <person name="Badalamenti J.P."/>
            <person name="Herman A."/>
            <person name="Mangelson H."/>
            <person name="Liachko I."/>
            <person name="Sullivan S."/>
            <person name="Sone E.D."/>
            <person name="Koren S."/>
            <person name="Silverstein K.A.T."/>
            <person name="Beckman K.B."/>
            <person name="Gohl D.M."/>
        </authorList>
    </citation>
    <scope>NUCLEOTIDE SEQUENCE</scope>
    <source>
        <strain evidence="2">Duluth1</strain>
        <tissue evidence="2">Whole animal</tissue>
    </source>
</reference>
<dbReference type="AlphaFoldDB" id="A0A9D4F8G2"/>
<evidence type="ECO:0000313" key="3">
    <source>
        <dbReference type="Proteomes" id="UP000828390"/>
    </source>
</evidence>
<feature type="compositionally biased region" description="Polar residues" evidence="1">
    <location>
        <begin position="145"/>
        <end position="156"/>
    </location>
</feature>
<proteinExistence type="predicted"/>
<dbReference type="Proteomes" id="UP000828390">
    <property type="component" value="Unassembled WGS sequence"/>
</dbReference>